<accession>A0A7S1DZJ4</accession>
<evidence type="ECO:0000313" key="2">
    <source>
        <dbReference type="EMBL" id="CAD8962013.1"/>
    </source>
</evidence>
<organism evidence="2">
    <name type="scientific">Hemiselmis andersenii</name>
    <name type="common">Cryptophyte alga</name>
    <dbReference type="NCBI Taxonomy" id="464988"/>
    <lineage>
        <taxon>Eukaryota</taxon>
        <taxon>Cryptophyceae</taxon>
        <taxon>Cryptomonadales</taxon>
        <taxon>Hemiselmidaceae</taxon>
        <taxon>Hemiselmis</taxon>
    </lineage>
</organism>
<evidence type="ECO:0000256" key="1">
    <source>
        <dbReference type="SAM" id="Coils"/>
    </source>
</evidence>
<gene>
    <name evidence="2" type="ORF">HAND00432_LOCUS15448</name>
</gene>
<dbReference type="EMBL" id="HBFX01025348">
    <property type="protein sequence ID" value="CAD8962013.1"/>
    <property type="molecule type" value="Transcribed_RNA"/>
</dbReference>
<name>A0A7S1DZJ4_HEMAN</name>
<reference evidence="2" key="1">
    <citation type="submission" date="2021-01" db="EMBL/GenBank/DDBJ databases">
        <authorList>
            <person name="Corre E."/>
            <person name="Pelletier E."/>
            <person name="Niang G."/>
            <person name="Scheremetjew M."/>
            <person name="Finn R."/>
            <person name="Kale V."/>
            <person name="Holt S."/>
            <person name="Cochrane G."/>
            <person name="Meng A."/>
            <person name="Brown T."/>
            <person name="Cohen L."/>
        </authorList>
    </citation>
    <scope>NUCLEOTIDE SEQUENCE</scope>
    <source>
        <strain evidence="2">CCMP644</strain>
    </source>
</reference>
<sequence length="207" mass="22319">MRLPLRPPSGLSLSCGVGRMIVATARAALTALLAVAALSSSSAYLPLASTTKAARLTGRPTLSLSSAQRPARVVGRALTATLSAEKSEKQVAALDEIQDEARERKRRAERTKLLTAQIGNHCPEEWITSNKVVKSTPDDKFSMQEMAVLAGPGGRYTICRVQYHDDDDGMYSVETKVGTHGSRTLRRLGRAKLCKLDEALVDELLAS</sequence>
<feature type="coiled-coil region" evidence="1">
    <location>
        <begin position="84"/>
        <end position="114"/>
    </location>
</feature>
<dbReference type="AlphaFoldDB" id="A0A7S1DZJ4"/>
<proteinExistence type="predicted"/>
<protein>
    <submittedName>
        <fullName evidence="2">Uncharacterized protein</fullName>
    </submittedName>
</protein>
<keyword evidence="1" id="KW-0175">Coiled coil</keyword>